<reference evidence="12" key="1">
    <citation type="submission" date="2025-08" db="UniProtKB">
        <authorList>
            <consortium name="RefSeq"/>
        </authorList>
    </citation>
    <scope>IDENTIFICATION</scope>
</reference>
<feature type="region of interest" description="Disordered" evidence="9">
    <location>
        <begin position="262"/>
        <end position="285"/>
    </location>
</feature>
<dbReference type="GO" id="GO:0045944">
    <property type="term" value="P:positive regulation of transcription by RNA polymerase II"/>
    <property type="evidence" value="ECO:0007669"/>
    <property type="project" value="TreeGrafter"/>
</dbReference>
<evidence type="ECO:0000256" key="9">
    <source>
        <dbReference type="SAM" id="MobiDB-lite"/>
    </source>
</evidence>
<dbReference type="GO" id="GO:0003723">
    <property type="term" value="F:RNA binding"/>
    <property type="evidence" value="ECO:0007669"/>
    <property type="project" value="UniProtKB-UniRule"/>
</dbReference>
<dbReference type="SMART" id="SM00360">
    <property type="entry name" value="RRM"/>
    <property type="match status" value="1"/>
</dbReference>
<dbReference type="OrthoDB" id="10047851at2759"/>
<dbReference type="InterPro" id="IPR000504">
    <property type="entry name" value="RRM_dom"/>
</dbReference>
<dbReference type="Proteomes" id="UP000694845">
    <property type="component" value="Unplaced"/>
</dbReference>
<evidence type="ECO:0000313" key="12">
    <source>
        <dbReference type="RefSeq" id="XP_022091788.1"/>
    </source>
</evidence>
<dbReference type="AlphaFoldDB" id="A0A8B7YEW9"/>
<comment type="subcellular location">
    <subcellularLocation>
        <location evidence="1">Nucleus</location>
    </subcellularLocation>
</comment>
<feature type="region of interest" description="Disordered" evidence="9">
    <location>
        <begin position="367"/>
        <end position="665"/>
    </location>
</feature>
<feature type="region of interest" description="Disordered" evidence="9">
    <location>
        <begin position="121"/>
        <end position="143"/>
    </location>
</feature>
<dbReference type="InterPro" id="IPR012677">
    <property type="entry name" value="Nucleotide-bd_a/b_plait_sf"/>
</dbReference>
<dbReference type="InterPro" id="IPR034605">
    <property type="entry name" value="PGC-1"/>
</dbReference>
<name>A0A8B7YEW9_ACAPL</name>
<accession>A0A8B7YEW9</accession>
<feature type="compositionally biased region" description="Basic and acidic residues" evidence="9">
    <location>
        <begin position="649"/>
        <end position="665"/>
    </location>
</feature>
<feature type="compositionally biased region" description="Basic and acidic residues" evidence="9">
    <location>
        <begin position="367"/>
        <end position="397"/>
    </location>
</feature>
<feature type="compositionally biased region" description="Polar residues" evidence="9">
    <location>
        <begin position="438"/>
        <end position="451"/>
    </location>
</feature>
<keyword evidence="3 8" id="KW-0694">RNA-binding</keyword>
<feature type="compositionally biased region" description="Basic residues" evidence="9">
    <location>
        <begin position="547"/>
        <end position="564"/>
    </location>
</feature>
<evidence type="ECO:0000256" key="1">
    <source>
        <dbReference type="ARBA" id="ARBA00004123"/>
    </source>
</evidence>
<feature type="compositionally biased region" description="Polar residues" evidence="9">
    <location>
        <begin position="121"/>
        <end position="138"/>
    </location>
</feature>
<evidence type="ECO:0000256" key="3">
    <source>
        <dbReference type="ARBA" id="ARBA00022884"/>
    </source>
</evidence>
<keyword evidence="11" id="KW-1185">Reference proteome</keyword>
<feature type="compositionally biased region" description="Low complexity" evidence="9">
    <location>
        <begin position="498"/>
        <end position="526"/>
    </location>
</feature>
<dbReference type="PANTHER" id="PTHR15528">
    <property type="entry name" value="PEROXISOME PROLIFERATOR ACTIVATED RECEPTOR GAMMA COACTIVATOR 1 PGC-1 -RELATED"/>
    <property type="match status" value="1"/>
</dbReference>
<keyword evidence="4" id="KW-0805">Transcription regulation</keyword>
<feature type="compositionally biased region" description="Basic and acidic residues" evidence="9">
    <location>
        <begin position="453"/>
        <end position="466"/>
    </location>
</feature>
<feature type="compositionally biased region" description="Low complexity" evidence="9">
    <location>
        <begin position="537"/>
        <end position="546"/>
    </location>
</feature>
<evidence type="ECO:0000313" key="11">
    <source>
        <dbReference type="Proteomes" id="UP000694845"/>
    </source>
</evidence>
<proteinExistence type="predicted"/>
<dbReference type="GO" id="GO:0003712">
    <property type="term" value="F:transcription coregulator activity"/>
    <property type="evidence" value="ECO:0007669"/>
    <property type="project" value="InterPro"/>
</dbReference>
<evidence type="ECO:0000256" key="8">
    <source>
        <dbReference type="PROSITE-ProRule" id="PRU00176"/>
    </source>
</evidence>
<evidence type="ECO:0000256" key="7">
    <source>
        <dbReference type="ARBA" id="ARBA00023242"/>
    </source>
</evidence>
<evidence type="ECO:0000256" key="4">
    <source>
        <dbReference type="ARBA" id="ARBA00023015"/>
    </source>
</evidence>
<evidence type="ECO:0000259" key="10">
    <source>
        <dbReference type="PROSITE" id="PS50102"/>
    </source>
</evidence>
<keyword evidence="5" id="KW-0010">Activator</keyword>
<feature type="compositionally biased region" description="Basic residues" evidence="9">
    <location>
        <begin position="398"/>
        <end position="416"/>
    </location>
</feature>
<dbReference type="PROSITE" id="PS50102">
    <property type="entry name" value="RRM"/>
    <property type="match status" value="1"/>
</dbReference>
<sequence>MEEEPEDLSSLHYQILFPPREPSHQRREYELEQHIALMDEPAQVPPRKALDMEDFNLTIEHLTSRDKHETEERFLLMEEEQKCEKDMLDIGYSFIFLGIEANDLGSLLQKFEQTEATVLTNSAEGGENSQIKSKSSRLQDPRNLAKKISPVKRKSTILLEPLAMPSKRLRAKDTNLLTTERDCVSLPGSRTSSPGTVQHEGLSVICSADQGFDYLVMDHDYCSISNGQNVNPSNSVSSSPLNDSSNLSVEERKAVYKQKYKIRKKGKKVGRASGGRRSDKSNDGVVEPVHLMNKLPEYIQPLSELTVPAKTCQTGKLSEEKKTDIVDDNSMEEQNCQGNDTKPAFFDKIPDYFLGKHMYQEISKVEEEEARKKEEEMTQLKEKDETEKLKQTEDNLKEHRRHRHRSRHHGRHRGRNERKIANSVDDTEKDVNREKTVNAVTVQVIESSGGNNEDVKENRQCGEDSHSPANEQEGISNGYEYRKTSYSERHSRCRSHSARSSLSRSSSRSSSRGRSLSSYSSCSSFSRTRRRRDSRHSYTLSSSSSRSRSRSCSRSFKRHRRRRYSTYSSASRSSSSSRSRSRSHSRSRHWRPRSRSTSSSMSRRRSRSGSYDSVRSHSCESDRRWRSSSRSHRRRHSRSRSRRRMRSVSIERSEKRKREERMKEQQEQWADRRVVYIGRIPYGTTRNTLRKRFGKFGEIERITLHFRDVGDNYAFVTYVYKCDAYAAVEGANKDYNEPEYDICFGGRRQFCKADYEDLDSMGQEEMALEFGYKKNPSTNQSEDKMETEFDRLLREAMKKSKR</sequence>
<dbReference type="Pfam" id="PF00076">
    <property type="entry name" value="RRM_1"/>
    <property type="match status" value="1"/>
</dbReference>
<keyword evidence="7" id="KW-0539">Nucleus</keyword>
<keyword evidence="6" id="KW-0804">Transcription</keyword>
<dbReference type="SUPFAM" id="SSF54928">
    <property type="entry name" value="RNA-binding domain, RBD"/>
    <property type="match status" value="1"/>
</dbReference>
<dbReference type="GO" id="GO:0005634">
    <property type="term" value="C:nucleus"/>
    <property type="evidence" value="ECO:0007669"/>
    <property type="project" value="UniProtKB-SubCell"/>
</dbReference>
<evidence type="ECO:0000256" key="5">
    <source>
        <dbReference type="ARBA" id="ARBA00023159"/>
    </source>
</evidence>
<dbReference type="KEGG" id="aplc:110979918"/>
<evidence type="ECO:0000256" key="2">
    <source>
        <dbReference type="ARBA" id="ARBA00022553"/>
    </source>
</evidence>
<dbReference type="PANTHER" id="PTHR15528:SF11">
    <property type="entry name" value="FI18188P1"/>
    <property type="match status" value="1"/>
</dbReference>
<dbReference type="Gene3D" id="3.30.70.330">
    <property type="match status" value="1"/>
</dbReference>
<feature type="compositionally biased region" description="Basic residues" evidence="9">
    <location>
        <begin position="579"/>
        <end position="594"/>
    </location>
</feature>
<feature type="compositionally biased region" description="Basic and acidic residues" evidence="9">
    <location>
        <begin position="480"/>
        <end position="490"/>
    </location>
</feature>
<dbReference type="RefSeq" id="XP_022091788.1">
    <property type="nucleotide sequence ID" value="XM_022236096.1"/>
</dbReference>
<protein>
    <submittedName>
        <fullName evidence="12">Peroxisome proliferator-activated receptor gamma coactivator 1-alpha-like isoform X1</fullName>
    </submittedName>
</protein>
<gene>
    <name evidence="12" type="primary">LOC110979918</name>
</gene>
<feature type="domain" description="RRM" evidence="10">
    <location>
        <begin position="673"/>
        <end position="748"/>
    </location>
</feature>
<dbReference type="InterPro" id="IPR035979">
    <property type="entry name" value="RBD_domain_sf"/>
</dbReference>
<feature type="compositionally biased region" description="Basic residues" evidence="9">
    <location>
        <begin position="626"/>
        <end position="646"/>
    </location>
</feature>
<dbReference type="GeneID" id="110979918"/>
<feature type="compositionally biased region" description="Low complexity" evidence="9">
    <location>
        <begin position="565"/>
        <end position="578"/>
    </location>
</feature>
<organism evidence="11 12">
    <name type="scientific">Acanthaster planci</name>
    <name type="common">Crown-of-thorns starfish</name>
    <dbReference type="NCBI Taxonomy" id="133434"/>
    <lineage>
        <taxon>Eukaryota</taxon>
        <taxon>Metazoa</taxon>
        <taxon>Echinodermata</taxon>
        <taxon>Eleutherozoa</taxon>
        <taxon>Asterozoa</taxon>
        <taxon>Asteroidea</taxon>
        <taxon>Valvatacea</taxon>
        <taxon>Valvatida</taxon>
        <taxon>Acanthasteridae</taxon>
        <taxon>Acanthaster</taxon>
    </lineage>
</organism>
<feature type="compositionally biased region" description="Basic and acidic residues" evidence="9">
    <location>
        <begin position="614"/>
        <end position="625"/>
    </location>
</feature>
<evidence type="ECO:0000256" key="6">
    <source>
        <dbReference type="ARBA" id="ARBA00023163"/>
    </source>
</evidence>
<keyword evidence="2" id="KW-0597">Phosphoprotein</keyword>